<name>A0ABR9TGK7_9FLAO</name>
<evidence type="ECO:0000313" key="2">
    <source>
        <dbReference type="Proteomes" id="UP000640614"/>
    </source>
</evidence>
<dbReference type="EMBL" id="PRDM01000001">
    <property type="protein sequence ID" value="MBE8723787.1"/>
    <property type="molecule type" value="Genomic_DNA"/>
</dbReference>
<evidence type="ECO:0000313" key="1">
    <source>
        <dbReference type="EMBL" id="MBE8723787.1"/>
    </source>
</evidence>
<evidence type="ECO:0008006" key="3">
    <source>
        <dbReference type="Google" id="ProtNLM"/>
    </source>
</evidence>
<comment type="caution">
    <text evidence="1">The sequence shown here is derived from an EMBL/GenBank/DDBJ whole genome shotgun (WGS) entry which is preliminary data.</text>
</comment>
<keyword evidence="2" id="KW-1185">Reference proteome</keyword>
<dbReference type="Pfam" id="PF13715">
    <property type="entry name" value="CarbopepD_reg_2"/>
    <property type="match status" value="1"/>
</dbReference>
<dbReference type="RefSeq" id="WP_193844825.1">
    <property type="nucleotide sequence ID" value="NZ_PRDM01000001.1"/>
</dbReference>
<reference evidence="1 2" key="1">
    <citation type="submission" date="2018-07" db="EMBL/GenBank/DDBJ databases">
        <title>Genome assembly of strain KB82.</title>
        <authorList>
            <person name="Kukolya J."/>
            <person name="Horvath B."/>
            <person name="Nagy I."/>
            <person name="Toth A."/>
        </authorList>
    </citation>
    <scope>NUCLEOTIDE SEQUENCE [LARGE SCALE GENOMIC DNA]</scope>
    <source>
        <strain evidence="1 2">Kb82</strain>
    </source>
</reference>
<dbReference type="InterPro" id="IPR008969">
    <property type="entry name" value="CarboxyPept-like_regulatory"/>
</dbReference>
<proteinExistence type="predicted"/>
<dbReference type="SUPFAM" id="SSF49464">
    <property type="entry name" value="Carboxypeptidase regulatory domain-like"/>
    <property type="match status" value="1"/>
</dbReference>
<gene>
    <name evidence="1" type="ORF">C4F50_02430</name>
</gene>
<organism evidence="1 2">
    <name type="scientific">Flavobacterium hungaricum</name>
    <dbReference type="NCBI Taxonomy" id="2082725"/>
    <lineage>
        <taxon>Bacteria</taxon>
        <taxon>Pseudomonadati</taxon>
        <taxon>Bacteroidota</taxon>
        <taxon>Flavobacteriia</taxon>
        <taxon>Flavobacteriales</taxon>
        <taxon>Flavobacteriaceae</taxon>
        <taxon>Flavobacterium</taxon>
    </lineage>
</organism>
<sequence>MKIILLFFFISTAVFSQKMYKGNISDEYGALPGASICVKNTQRCTSSDFYGDYQILVNPDDELIISYIGMETKTIKIKDLEERQSGLAVKPVLSDDYNEKIKKENDTIIISKPAGKIDSNEFNKLGFLEIKNIARKSDGEYVLKQRRDYDALSFEINQEFSVAAPIRLPKYQKSFAQGRSQNGQLVYQSPETNEVFSWGPDVTTLAYSNTVSEYYPQGNIVNQSAANTSPIALYNPNHFFQNKTDSKTSLMAQIENVKNDLLTLNLAYARGNIVIPDSKNYEINTSLRYLKNISKKSKIEMLLKYNTFYNNLSNANFGVNKIVFANAVTPVHFDNQLNASLASGLQRSFSNTENNPYYLIDQNIDSNKSSTIDFYFKHDYSHRSNSNIVDFTFQSSQIKGENGQHPYFAGIDLPNFDIRNEKFNTFLFSDRFTYDFNGGYVESKTSLGFKKRDLERNYFSNYNAVENYPLQSENSDQFKSVQDRFEAASGLNAAYTIQDILGNYERLMLRGSGNLTYSSTVNNSLLGNALFSAQLQNLFNTNLSFSATQNFIQAEPSLQNNNLNFNTLNYALGDFKKSRNNLELITPKNAVPTNELLTHFILDYSIYSWNFTLNYYFKKTDNLYVPLLNSGTFSWSPEVNYKERGVELEIRKYLYYGTNFRYGFSFNFASYRNEVTSIHNGQSRISFAGFSDINKNYVVGQPLGVIMGSSYLRDASNNLVIDTDGFPIKNSNPKILGNPNPDFVLGFNNTFNYKDFTLNVSFDYNNGGEIWNGTQQTLNYYGKSAFTEQQRSISNYVFEGVTQTGAPNTKAVSFYDVNLPAEQNRWVRYGTEGVAEDAIEKADYLRLSSLSLQYKIRNNNYAALDFSITFFVDNVFVWAKSKSAFSNNTMLSSVETSGLDYFNTPMMRSFGSRLTLKF</sequence>
<protein>
    <recommendedName>
        <fullName evidence="3">TonB-dependent receptor</fullName>
    </recommendedName>
</protein>
<accession>A0ABR9TGK7</accession>
<dbReference type="Proteomes" id="UP000640614">
    <property type="component" value="Unassembled WGS sequence"/>
</dbReference>
<dbReference type="SUPFAM" id="SSF56935">
    <property type="entry name" value="Porins"/>
    <property type="match status" value="1"/>
</dbReference>